<dbReference type="KEGG" id="gtt:GUITHDRAFT_136311"/>
<name>L1JKW7_GUITC</name>
<keyword evidence="1" id="KW-0732">Signal</keyword>
<keyword evidence="4" id="KW-1185">Reference proteome</keyword>
<evidence type="ECO:0000313" key="3">
    <source>
        <dbReference type="EnsemblProtists" id="EKX49148"/>
    </source>
</evidence>
<evidence type="ECO:0000313" key="4">
    <source>
        <dbReference type="Proteomes" id="UP000011087"/>
    </source>
</evidence>
<dbReference type="EnsemblProtists" id="EKX49148">
    <property type="protein sequence ID" value="EKX49148"/>
    <property type="gene ID" value="GUITHDRAFT_136311"/>
</dbReference>
<organism evidence="2">
    <name type="scientific">Guillardia theta (strain CCMP2712)</name>
    <name type="common">Cryptophyte</name>
    <dbReference type="NCBI Taxonomy" id="905079"/>
    <lineage>
        <taxon>Eukaryota</taxon>
        <taxon>Cryptophyceae</taxon>
        <taxon>Pyrenomonadales</taxon>
        <taxon>Geminigeraceae</taxon>
        <taxon>Guillardia</taxon>
    </lineage>
</organism>
<dbReference type="GeneID" id="17305819"/>
<feature type="signal peptide" evidence="1">
    <location>
        <begin position="1"/>
        <end position="27"/>
    </location>
</feature>
<evidence type="ECO:0000313" key="2">
    <source>
        <dbReference type="EMBL" id="EKX49148.1"/>
    </source>
</evidence>
<dbReference type="EMBL" id="JH992983">
    <property type="protein sequence ID" value="EKX49148.1"/>
    <property type="molecule type" value="Genomic_DNA"/>
</dbReference>
<dbReference type="Gene3D" id="3.90.550.10">
    <property type="entry name" value="Spore Coat Polysaccharide Biosynthesis Protein SpsA, Chain A"/>
    <property type="match status" value="1"/>
</dbReference>
<dbReference type="Proteomes" id="UP000011087">
    <property type="component" value="Unassembled WGS sequence"/>
</dbReference>
<sequence length="603" mass="67694">MSSQWNFRTCSVLLLLLLLLDRSMNHAIEVTNFIVERFDAPNESLLVLSYSIESRRAELPRCGGLRLSFHGISSLLFANMTRVRLFDSENAICDDCELVVPRTSLTCVKYARLTSQHWREQVRYVEAHVMQGATAASIGTSQLIEGEWCVSSSQPYACAPDIFPSIHGSIEELAAARQQQRLLTSMHKGRGQGWGRGQVEQQTFMLWWLPVEDYLVFQPDRSRARRLTLFSPLQHSVHGSSSLELAYQVDDPPPRFLVQVLLQDTEVLSSRQAYHAETLKGIPAGEHLLRLRLIVFEAQEGAESTVIDLDESLYEEVTVDLKIISDRLLLHLLSSCKNVVFSSTSSQALLRFLPLRQEADEEVCFLISYIFLRELQDQDAAPLLRLEELKEEGRGGSLALSSGEVSRGCVLVPPLESSSDRLLHATLLDAQGEPVEGSTFILHLSYPEALRRKLQDRLGHVGCYRQLRRWRPARPALHPLEEEARVEGFLIRWVDPIRSKLPQLDSRNELELGYSKLHLWQLVEYQRVFYVDADSLVSCGPADCPAVDLKALPSSSAAQTSSSTALKAFLLAPPPPLRPTVTCDSLALAALLTRQLQSNSMTI</sequence>
<reference evidence="3" key="3">
    <citation type="submission" date="2015-06" db="UniProtKB">
        <authorList>
            <consortium name="EnsemblProtists"/>
        </authorList>
    </citation>
    <scope>IDENTIFICATION</scope>
</reference>
<dbReference type="RefSeq" id="XP_005836128.1">
    <property type="nucleotide sequence ID" value="XM_005836071.1"/>
</dbReference>
<gene>
    <name evidence="2" type="ORF">GUITHDRAFT_136311</name>
</gene>
<feature type="chain" id="PRO_5008771493" evidence="1">
    <location>
        <begin position="28"/>
        <end position="603"/>
    </location>
</feature>
<dbReference type="AlphaFoldDB" id="L1JKW7"/>
<evidence type="ECO:0000256" key="1">
    <source>
        <dbReference type="SAM" id="SignalP"/>
    </source>
</evidence>
<dbReference type="HOGENOM" id="CLU_453041_0_0_1"/>
<dbReference type="PaxDb" id="55529-EKX49148"/>
<reference evidence="2 4" key="1">
    <citation type="journal article" date="2012" name="Nature">
        <title>Algal genomes reveal evolutionary mosaicism and the fate of nucleomorphs.</title>
        <authorList>
            <consortium name="DOE Joint Genome Institute"/>
            <person name="Curtis B.A."/>
            <person name="Tanifuji G."/>
            <person name="Burki F."/>
            <person name="Gruber A."/>
            <person name="Irimia M."/>
            <person name="Maruyama S."/>
            <person name="Arias M.C."/>
            <person name="Ball S.G."/>
            <person name="Gile G.H."/>
            <person name="Hirakawa Y."/>
            <person name="Hopkins J.F."/>
            <person name="Kuo A."/>
            <person name="Rensing S.A."/>
            <person name="Schmutz J."/>
            <person name="Symeonidi A."/>
            <person name="Elias M."/>
            <person name="Eveleigh R.J."/>
            <person name="Herman E.K."/>
            <person name="Klute M.J."/>
            <person name="Nakayama T."/>
            <person name="Obornik M."/>
            <person name="Reyes-Prieto A."/>
            <person name="Armbrust E.V."/>
            <person name="Aves S.J."/>
            <person name="Beiko R.G."/>
            <person name="Coutinho P."/>
            <person name="Dacks J.B."/>
            <person name="Durnford D.G."/>
            <person name="Fast N.M."/>
            <person name="Green B.R."/>
            <person name="Grisdale C.J."/>
            <person name="Hempel F."/>
            <person name="Henrissat B."/>
            <person name="Hoppner M.P."/>
            <person name="Ishida K."/>
            <person name="Kim E."/>
            <person name="Koreny L."/>
            <person name="Kroth P.G."/>
            <person name="Liu Y."/>
            <person name="Malik S.B."/>
            <person name="Maier U.G."/>
            <person name="McRose D."/>
            <person name="Mock T."/>
            <person name="Neilson J.A."/>
            <person name="Onodera N.T."/>
            <person name="Poole A.M."/>
            <person name="Pritham E.J."/>
            <person name="Richards T.A."/>
            <person name="Rocap G."/>
            <person name="Roy S.W."/>
            <person name="Sarai C."/>
            <person name="Schaack S."/>
            <person name="Shirato S."/>
            <person name="Slamovits C.H."/>
            <person name="Spencer D.F."/>
            <person name="Suzuki S."/>
            <person name="Worden A.Z."/>
            <person name="Zauner S."/>
            <person name="Barry K."/>
            <person name="Bell C."/>
            <person name="Bharti A.K."/>
            <person name="Crow J.A."/>
            <person name="Grimwood J."/>
            <person name="Kramer R."/>
            <person name="Lindquist E."/>
            <person name="Lucas S."/>
            <person name="Salamov A."/>
            <person name="McFadden G.I."/>
            <person name="Lane C.E."/>
            <person name="Keeling P.J."/>
            <person name="Gray M.W."/>
            <person name="Grigoriev I.V."/>
            <person name="Archibald J.M."/>
        </authorList>
    </citation>
    <scope>NUCLEOTIDE SEQUENCE</scope>
    <source>
        <strain evidence="2 4">CCMP2712</strain>
    </source>
</reference>
<proteinExistence type="predicted"/>
<dbReference type="InterPro" id="IPR029044">
    <property type="entry name" value="Nucleotide-diphossugar_trans"/>
</dbReference>
<dbReference type="OrthoDB" id="2014201at2759"/>
<protein>
    <submittedName>
        <fullName evidence="2 3">Uncharacterized protein</fullName>
    </submittedName>
</protein>
<reference evidence="4" key="2">
    <citation type="submission" date="2012-11" db="EMBL/GenBank/DDBJ databases">
        <authorList>
            <person name="Kuo A."/>
            <person name="Curtis B.A."/>
            <person name="Tanifuji G."/>
            <person name="Burki F."/>
            <person name="Gruber A."/>
            <person name="Irimia M."/>
            <person name="Maruyama S."/>
            <person name="Arias M.C."/>
            <person name="Ball S.G."/>
            <person name="Gile G.H."/>
            <person name="Hirakawa Y."/>
            <person name="Hopkins J.F."/>
            <person name="Rensing S.A."/>
            <person name="Schmutz J."/>
            <person name="Symeonidi A."/>
            <person name="Elias M."/>
            <person name="Eveleigh R.J."/>
            <person name="Herman E.K."/>
            <person name="Klute M.J."/>
            <person name="Nakayama T."/>
            <person name="Obornik M."/>
            <person name="Reyes-Prieto A."/>
            <person name="Armbrust E.V."/>
            <person name="Aves S.J."/>
            <person name="Beiko R.G."/>
            <person name="Coutinho P."/>
            <person name="Dacks J.B."/>
            <person name="Durnford D.G."/>
            <person name="Fast N.M."/>
            <person name="Green B.R."/>
            <person name="Grisdale C."/>
            <person name="Hempe F."/>
            <person name="Henrissat B."/>
            <person name="Hoppner M.P."/>
            <person name="Ishida K.-I."/>
            <person name="Kim E."/>
            <person name="Koreny L."/>
            <person name="Kroth P.G."/>
            <person name="Liu Y."/>
            <person name="Malik S.-B."/>
            <person name="Maier U.G."/>
            <person name="McRose D."/>
            <person name="Mock T."/>
            <person name="Neilson J.A."/>
            <person name="Onodera N.T."/>
            <person name="Poole A.M."/>
            <person name="Pritham E.J."/>
            <person name="Richards T.A."/>
            <person name="Rocap G."/>
            <person name="Roy S.W."/>
            <person name="Sarai C."/>
            <person name="Schaack S."/>
            <person name="Shirato S."/>
            <person name="Slamovits C.H."/>
            <person name="Spencer D.F."/>
            <person name="Suzuki S."/>
            <person name="Worden A.Z."/>
            <person name="Zauner S."/>
            <person name="Barry K."/>
            <person name="Bell C."/>
            <person name="Bharti A.K."/>
            <person name="Crow J.A."/>
            <person name="Grimwood J."/>
            <person name="Kramer R."/>
            <person name="Lindquist E."/>
            <person name="Lucas S."/>
            <person name="Salamov A."/>
            <person name="McFadden G.I."/>
            <person name="Lane C.E."/>
            <person name="Keeling P.J."/>
            <person name="Gray M.W."/>
            <person name="Grigoriev I.V."/>
            <person name="Archibald J.M."/>
        </authorList>
    </citation>
    <scope>NUCLEOTIDE SEQUENCE</scope>
    <source>
        <strain evidence="4">CCMP2712</strain>
    </source>
</reference>
<accession>L1JKW7</accession>